<feature type="repeat" description="ANK" evidence="3">
    <location>
        <begin position="312"/>
        <end position="344"/>
    </location>
</feature>
<accession>A0A9W8RRI4</accession>
<gene>
    <name evidence="5" type="ORF">NW762_010588</name>
</gene>
<sequence length="350" mass="39048">MHRINGQMPGWKVLAHKVLSWITHAKRDLTIEELRHALAISTAKCQLDDGDFYHVDDMVAACAGLVTLDKTSNIIRFIHYTTQEYFNEWPEELHLMTEKDIAKACVSYLSFDSFARYERWAFDFPFYSYAAKNWGHHARTSLISCVELARFFSKEVLVQASVLELMRGIYRPMRVTKLHLATYFGTATVVQEMLENELGADPSDDIGRTPLSYAANHGHELVILLLLGKGAKVDQASTSLKYKVGGRTPLSYAAEHGHKVATRILIDNGADLNSSCNTVDQGRWTPLHFAVDQGHVAIVQLLLERGAACADSYGTALPLAVSRGHKAIIHLLLEDGANIESRSHRGQTSL</sequence>
<dbReference type="AlphaFoldDB" id="A0A9W8RRI4"/>
<feature type="repeat" description="ANK" evidence="3">
    <location>
        <begin position="245"/>
        <end position="277"/>
    </location>
</feature>
<dbReference type="PROSITE" id="PS50297">
    <property type="entry name" value="ANK_REP_REGION"/>
    <property type="match status" value="4"/>
</dbReference>
<evidence type="ECO:0000313" key="5">
    <source>
        <dbReference type="EMBL" id="KAJ4253430.1"/>
    </source>
</evidence>
<proteinExistence type="predicted"/>
<evidence type="ECO:0000313" key="6">
    <source>
        <dbReference type="Proteomes" id="UP001152049"/>
    </source>
</evidence>
<keyword evidence="6" id="KW-1185">Reference proteome</keyword>
<dbReference type="InterPro" id="IPR002110">
    <property type="entry name" value="Ankyrin_rpt"/>
</dbReference>
<protein>
    <recommendedName>
        <fullName evidence="4">GPI inositol-deacylase winged helix domain-containing protein</fullName>
    </recommendedName>
</protein>
<evidence type="ECO:0000256" key="2">
    <source>
        <dbReference type="ARBA" id="ARBA00023043"/>
    </source>
</evidence>
<dbReference type="SMART" id="SM00248">
    <property type="entry name" value="ANK"/>
    <property type="match status" value="5"/>
</dbReference>
<dbReference type="Gene3D" id="1.25.40.20">
    <property type="entry name" value="Ankyrin repeat-containing domain"/>
    <property type="match status" value="2"/>
</dbReference>
<dbReference type="Proteomes" id="UP001152049">
    <property type="component" value="Unassembled WGS sequence"/>
</dbReference>
<dbReference type="OrthoDB" id="1577640at2759"/>
<evidence type="ECO:0000256" key="1">
    <source>
        <dbReference type="ARBA" id="ARBA00022737"/>
    </source>
</evidence>
<feature type="domain" description="GPI inositol-deacylase winged helix" evidence="4">
    <location>
        <begin position="11"/>
        <end position="86"/>
    </location>
</feature>
<dbReference type="EMBL" id="JAOQAZ010000024">
    <property type="protein sequence ID" value="KAJ4253430.1"/>
    <property type="molecule type" value="Genomic_DNA"/>
</dbReference>
<organism evidence="5 6">
    <name type="scientific">Fusarium torreyae</name>
    <dbReference type="NCBI Taxonomy" id="1237075"/>
    <lineage>
        <taxon>Eukaryota</taxon>
        <taxon>Fungi</taxon>
        <taxon>Dikarya</taxon>
        <taxon>Ascomycota</taxon>
        <taxon>Pezizomycotina</taxon>
        <taxon>Sordariomycetes</taxon>
        <taxon>Hypocreomycetidae</taxon>
        <taxon>Hypocreales</taxon>
        <taxon>Nectriaceae</taxon>
        <taxon>Fusarium</taxon>
    </lineage>
</organism>
<dbReference type="InterPro" id="IPR054471">
    <property type="entry name" value="GPIID_WHD"/>
</dbReference>
<feature type="repeat" description="ANK" evidence="3">
    <location>
        <begin position="282"/>
        <end position="307"/>
    </location>
</feature>
<dbReference type="InterPro" id="IPR036770">
    <property type="entry name" value="Ankyrin_rpt-contain_sf"/>
</dbReference>
<dbReference type="SUPFAM" id="SSF48403">
    <property type="entry name" value="Ankyrin repeat"/>
    <property type="match status" value="1"/>
</dbReference>
<comment type="caution">
    <text evidence="5">The sequence shown here is derived from an EMBL/GenBank/DDBJ whole genome shotgun (WGS) entry which is preliminary data.</text>
</comment>
<name>A0A9W8RRI4_9HYPO</name>
<evidence type="ECO:0000256" key="3">
    <source>
        <dbReference type="PROSITE-ProRule" id="PRU00023"/>
    </source>
</evidence>
<dbReference type="PROSITE" id="PS50088">
    <property type="entry name" value="ANK_REPEAT"/>
    <property type="match status" value="4"/>
</dbReference>
<feature type="repeat" description="ANK" evidence="3">
    <location>
        <begin position="206"/>
        <end position="238"/>
    </location>
</feature>
<dbReference type="Pfam" id="PF22939">
    <property type="entry name" value="WHD_GPIID"/>
    <property type="match status" value="1"/>
</dbReference>
<keyword evidence="1" id="KW-0677">Repeat</keyword>
<dbReference type="PANTHER" id="PTHR24171">
    <property type="entry name" value="ANKYRIN REPEAT DOMAIN-CONTAINING PROTEIN 39-RELATED"/>
    <property type="match status" value="1"/>
</dbReference>
<evidence type="ECO:0000259" key="4">
    <source>
        <dbReference type="Pfam" id="PF22939"/>
    </source>
</evidence>
<dbReference type="Pfam" id="PF12796">
    <property type="entry name" value="Ank_2"/>
    <property type="match status" value="2"/>
</dbReference>
<dbReference type="PRINTS" id="PR01415">
    <property type="entry name" value="ANKYRIN"/>
</dbReference>
<reference evidence="5" key="1">
    <citation type="submission" date="2022-09" db="EMBL/GenBank/DDBJ databases">
        <title>Fusarium specimens isolated from Avocado Roots.</title>
        <authorList>
            <person name="Stajich J."/>
            <person name="Roper C."/>
            <person name="Heimlech-Rivalta G."/>
        </authorList>
    </citation>
    <scope>NUCLEOTIDE SEQUENCE</scope>
    <source>
        <strain evidence="5">CF00136</strain>
    </source>
</reference>
<keyword evidence="2 3" id="KW-0040">ANK repeat</keyword>